<sequence>MDARSREITQRGTTGAICEYEAAYAIPGYSCGFAPKVYESVCGGGDQSAPAKCFQSGSALFNSLPLAYEKNLSVTRLLVNDTNLCTGWLAGSDGHLITNPHCTPTADYAMVTDYEFDAESTACSGSHWAYKYLQLRGTGPAAGESIYVLQHPFGYAKRTVSVIEDNSGPSESPLLAASDNIVVAVHHCGFASVCANSAVDVRDIIGDLRTKKITVSDLVASSTPATPAPTATVPAPTAPAPTTPAPTTVVPIPTTVASTPAPMQTSTPTPAPAQTPAPPPTPTSTTKAPALAPTYAPSGGTCGNSDDGMTYCAPGDAQFGIYFTGINTVDDNLVTVYDLSSAECCALCADTAGCAYYTFPHLSGVLLSKPACSTPQFGSCGSSQGTTCCPPDFYCQPWSSSYYQCLRRPAACANQLTGIDFDGNDLGALIYGLQPSECCTKCSKTTGCKGYTFINKDMACYLKSSLSGKRTSPGAVSGILNAPVY</sequence>
<dbReference type="Pfam" id="PF14295">
    <property type="entry name" value="PAN_4"/>
    <property type="match status" value="2"/>
</dbReference>
<dbReference type="InterPro" id="IPR003609">
    <property type="entry name" value="Pan_app"/>
</dbReference>
<dbReference type="PANTHER" id="PTHR36234:SF5">
    <property type="entry name" value="LYSYL ENDOPEPTIDASE"/>
    <property type="match status" value="1"/>
</dbReference>
<dbReference type="InterPro" id="IPR000254">
    <property type="entry name" value="CBD"/>
</dbReference>
<dbReference type="EMBL" id="GL376588">
    <property type="status" value="NOT_ANNOTATED_CDS"/>
    <property type="molecule type" value="Genomic_DNA"/>
</dbReference>
<dbReference type="SUPFAM" id="SSF50494">
    <property type="entry name" value="Trypsin-like serine proteases"/>
    <property type="match status" value="1"/>
</dbReference>
<dbReference type="GO" id="GO:0005975">
    <property type="term" value="P:carbohydrate metabolic process"/>
    <property type="evidence" value="ECO:0007669"/>
    <property type="project" value="InterPro"/>
</dbReference>
<evidence type="ECO:0000256" key="4">
    <source>
        <dbReference type="SAM" id="MobiDB-lite"/>
    </source>
</evidence>
<dbReference type="GO" id="GO:0005576">
    <property type="term" value="C:extracellular region"/>
    <property type="evidence" value="ECO:0007669"/>
    <property type="project" value="InterPro"/>
</dbReference>
<reference evidence="7" key="1">
    <citation type="journal article" date="2010" name="Genome Biol.">
        <title>Genome sequence of the necrotrophic plant pathogen Pythium ultimum reveals original pathogenicity mechanisms and effector repertoire.</title>
        <authorList>
            <person name="Levesque C.A."/>
            <person name="Brouwer H."/>
            <person name="Cano L."/>
            <person name="Hamilton J.P."/>
            <person name="Holt C."/>
            <person name="Huitema E."/>
            <person name="Raffaele S."/>
            <person name="Robideau G.P."/>
            <person name="Thines M."/>
            <person name="Win J."/>
            <person name="Zerillo M.M."/>
            <person name="Beakes G.W."/>
            <person name="Boore J.L."/>
            <person name="Busam D."/>
            <person name="Dumas B."/>
            <person name="Ferriera S."/>
            <person name="Fuerstenberg S.I."/>
            <person name="Gachon C.M."/>
            <person name="Gaulin E."/>
            <person name="Govers F."/>
            <person name="Grenville-Briggs L."/>
            <person name="Horner N."/>
            <person name="Hostetler J."/>
            <person name="Jiang R.H."/>
            <person name="Johnson J."/>
            <person name="Krajaejun T."/>
            <person name="Lin H."/>
            <person name="Meijer H.J."/>
            <person name="Moore B."/>
            <person name="Morris P."/>
            <person name="Phuntmart V."/>
            <person name="Puiu D."/>
            <person name="Shetty J."/>
            <person name="Stajich J.E."/>
            <person name="Tripathy S."/>
            <person name="Wawra S."/>
            <person name="van West P."/>
            <person name="Whitty B.R."/>
            <person name="Coutinho P.M."/>
            <person name="Henrissat B."/>
            <person name="Martin F."/>
            <person name="Thomas P.D."/>
            <person name="Tyler B.M."/>
            <person name="De Vries R.P."/>
            <person name="Kamoun S."/>
            <person name="Yandell M."/>
            <person name="Tisserat N."/>
            <person name="Buell C.R."/>
        </authorList>
    </citation>
    <scope>NUCLEOTIDE SEQUENCE</scope>
    <source>
        <strain evidence="7">DAOM:BR144</strain>
    </source>
</reference>
<evidence type="ECO:0000313" key="6">
    <source>
        <dbReference type="EnsemblProtists" id="PYU1_T012716"/>
    </source>
</evidence>
<reference evidence="6" key="3">
    <citation type="submission" date="2015-02" db="UniProtKB">
        <authorList>
            <consortium name="EnsemblProtists"/>
        </authorList>
    </citation>
    <scope>IDENTIFICATION</scope>
    <source>
        <strain evidence="6">DAOM BR144</strain>
    </source>
</reference>
<feature type="region of interest" description="Disordered" evidence="4">
    <location>
        <begin position="219"/>
        <end position="290"/>
    </location>
</feature>
<name>K3X667_GLOUD</name>
<dbReference type="VEuPathDB" id="FungiDB:PYU1_G012690"/>
<keyword evidence="3" id="KW-1015">Disulfide bond</keyword>
<dbReference type="GO" id="GO:0006508">
    <property type="term" value="P:proteolysis"/>
    <property type="evidence" value="ECO:0007669"/>
    <property type="project" value="InterPro"/>
</dbReference>
<dbReference type="InParanoid" id="K3X667"/>
<protein>
    <recommendedName>
        <fullName evidence="5">Apple domain-containing protein</fullName>
    </recommendedName>
</protein>
<dbReference type="Proteomes" id="UP000019132">
    <property type="component" value="Unassembled WGS sequence"/>
</dbReference>
<dbReference type="InterPro" id="IPR009003">
    <property type="entry name" value="Peptidase_S1_PA"/>
</dbReference>
<keyword evidence="7" id="KW-1185">Reference proteome</keyword>
<evidence type="ECO:0000256" key="1">
    <source>
        <dbReference type="ARBA" id="ARBA00022729"/>
    </source>
</evidence>
<feature type="domain" description="Apple" evidence="5">
    <location>
        <begin position="412"/>
        <end position="485"/>
    </location>
</feature>
<dbReference type="HOGENOM" id="CLU_563234_0_0_1"/>
<feature type="compositionally biased region" description="Low complexity" evidence="4">
    <location>
        <begin position="245"/>
        <end position="268"/>
    </location>
</feature>
<dbReference type="STRING" id="431595.K3X667"/>
<reference evidence="7" key="2">
    <citation type="submission" date="2010-04" db="EMBL/GenBank/DDBJ databases">
        <authorList>
            <person name="Buell R."/>
            <person name="Hamilton J."/>
            <person name="Hostetler J."/>
        </authorList>
    </citation>
    <scope>NUCLEOTIDE SEQUENCE [LARGE SCALE GENOMIC DNA]</scope>
    <source>
        <strain evidence="7">DAOM:BR144</strain>
    </source>
</reference>
<keyword evidence="1" id="KW-0732">Signal</keyword>
<evidence type="ECO:0000256" key="2">
    <source>
        <dbReference type="ARBA" id="ARBA00022737"/>
    </source>
</evidence>
<proteinExistence type="predicted"/>
<evidence type="ECO:0000259" key="5">
    <source>
        <dbReference type="PROSITE" id="PS50948"/>
    </source>
</evidence>
<dbReference type="PROSITE" id="PS50948">
    <property type="entry name" value="PAN"/>
    <property type="match status" value="1"/>
</dbReference>
<dbReference type="Gene3D" id="3.50.4.10">
    <property type="entry name" value="Hepatocyte Growth Factor"/>
    <property type="match status" value="1"/>
</dbReference>
<dbReference type="AlphaFoldDB" id="K3X667"/>
<dbReference type="GO" id="GO:0030248">
    <property type="term" value="F:cellulose binding"/>
    <property type="evidence" value="ECO:0007669"/>
    <property type="project" value="InterPro"/>
</dbReference>
<evidence type="ECO:0000256" key="3">
    <source>
        <dbReference type="ARBA" id="ARBA00023157"/>
    </source>
</evidence>
<dbReference type="PANTHER" id="PTHR36234">
    <property type="entry name" value="LYSYL ENDOPEPTIDASE"/>
    <property type="match status" value="1"/>
</dbReference>
<dbReference type="SMART" id="SM00236">
    <property type="entry name" value="fCBD"/>
    <property type="match status" value="1"/>
</dbReference>
<dbReference type="CDD" id="cd01100">
    <property type="entry name" value="APPLE_Factor_XI_like"/>
    <property type="match status" value="1"/>
</dbReference>
<dbReference type="SMART" id="SM00223">
    <property type="entry name" value="APPLE"/>
    <property type="match status" value="1"/>
</dbReference>
<organism evidence="6 7">
    <name type="scientific">Globisporangium ultimum (strain ATCC 200006 / CBS 805.95 / DAOM BR144)</name>
    <name type="common">Pythium ultimum</name>
    <dbReference type="NCBI Taxonomy" id="431595"/>
    <lineage>
        <taxon>Eukaryota</taxon>
        <taxon>Sar</taxon>
        <taxon>Stramenopiles</taxon>
        <taxon>Oomycota</taxon>
        <taxon>Peronosporomycetes</taxon>
        <taxon>Pythiales</taxon>
        <taxon>Pythiaceae</taxon>
        <taxon>Globisporangium</taxon>
    </lineage>
</organism>
<feature type="compositionally biased region" description="Low complexity" evidence="4">
    <location>
        <begin position="219"/>
        <end position="235"/>
    </location>
</feature>
<feature type="compositionally biased region" description="Pro residues" evidence="4">
    <location>
        <begin position="269"/>
        <end position="282"/>
    </location>
</feature>
<evidence type="ECO:0000313" key="7">
    <source>
        <dbReference type="Proteomes" id="UP000019132"/>
    </source>
</evidence>
<dbReference type="EnsemblProtists" id="PYU1_T012716">
    <property type="protein sequence ID" value="PYU1_T012716"/>
    <property type="gene ID" value="PYU1_G012690"/>
</dbReference>
<dbReference type="eggNOG" id="ENOG502RHDX">
    <property type="taxonomic scope" value="Eukaryota"/>
</dbReference>
<dbReference type="InterPro" id="IPR000177">
    <property type="entry name" value="Apple"/>
</dbReference>
<keyword evidence="2" id="KW-0677">Repeat</keyword>
<accession>K3X667</accession>